<evidence type="ECO:0000313" key="1">
    <source>
        <dbReference type="EMBL" id="KAF9487016.1"/>
    </source>
</evidence>
<comment type="caution">
    <text evidence="1">The sequence shown here is derived from an EMBL/GenBank/DDBJ whole genome shotgun (WGS) entry which is preliminary data.</text>
</comment>
<protein>
    <submittedName>
        <fullName evidence="1">Uncharacterized protein</fullName>
    </submittedName>
</protein>
<feature type="non-terminal residue" evidence="1">
    <location>
        <position position="96"/>
    </location>
</feature>
<feature type="non-terminal residue" evidence="1">
    <location>
        <position position="1"/>
    </location>
</feature>
<evidence type="ECO:0000313" key="2">
    <source>
        <dbReference type="Proteomes" id="UP000807025"/>
    </source>
</evidence>
<proteinExistence type="predicted"/>
<organism evidence="1 2">
    <name type="scientific">Pleurotus eryngii</name>
    <name type="common">Boletus of the steppes</name>
    <dbReference type="NCBI Taxonomy" id="5323"/>
    <lineage>
        <taxon>Eukaryota</taxon>
        <taxon>Fungi</taxon>
        <taxon>Dikarya</taxon>
        <taxon>Basidiomycota</taxon>
        <taxon>Agaricomycotina</taxon>
        <taxon>Agaricomycetes</taxon>
        <taxon>Agaricomycetidae</taxon>
        <taxon>Agaricales</taxon>
        <taxon>Pleurotineae</taxon>
        <taxon>Pleurotaceae</taxon>
        <taxon>Pleurotus</taxon>
    </lineage>
</organism>
<gene>
    <name evidence="1" type="ORF">BDN71DRAFT_1362014</name>
</gene>
<dbReference type="Proteomes" id="UP000807025">
    <property type="component" value="Unassembled WGS sequence"/>
</dbReference>
<dbReference type="OrthoDB" id="3257768at2759"/>
<accession>A0A9P5ZGF9</accession>
<reference evidence="1" key="1">
    <citation type="submission" date="2020-11" db="EMBL/GenBank/DDBJ databases">
        <authorList>
            <consortium name="DOE Joint Genome Institute"/>
            <person name="Ahrendt S."/>
            <person name="Riley R."/>
            <person name="Andreopoulos W."/>
            <person name="Labutti K."/>
            <person name="Pangilinan J."/>
            <person name="Ruiz-Duenas F.J."/>
            <person name="Barrasa J.M."/>
            <person name="Sanchez-Garcia M."/>
            <person name="Camarero S."/>
            <person name="Miyauchi S."/>
            <person name="Serrano A."/>
            <person name="Linde D."/>
            <person name="Babiker R."/>
            <person name="Drula E."/>
            <person name="Ayuso-Fernandez I."/>
            <person name="Pacheco R."/>
            <person name="Padilla G."/>
            <person name="Ferreira P."/>
            <person name="Barriuso J."/>
            <person name="Kellner H."/>
            <person name="Castanera R."/>
            <person name="Alfaro M."/>
            <person name="Ramirez L."/>
            <person name="Pisabarro A.G."/>
            <person name="Kuo A."/>
            <person name="Tritt A."/>
            <person name="Lipzen A."/>
            <person name="He G."/>
            <person name="Yan M."/>
            <person name="Ng V."/>
            <person name="Cullen D."/>
            <person name="Martin F."/>
            <person name="Rosso M.-N."/>
            <person name="Henrissat B."/>
            <person name="Hibbett D."/>
            <person name="Martinez A.T."/>
            <person name="Grigoriev I.V."/>
        </authorList>
    </citation>
    <scope>NUCLEOTIDE SEQUENCE</scope>
    <source>
        <strain evidence="1">ATCC 90797</strain>
    </source>
</reference>
<dbReference type="EMBL" id="MU154838">
    <property type="protein sequence ID" value="KAF9487016.1"/>
    <property type="molecule type" value="Genomic_DNA"/>
</dbReference>
<keyword evidence="2" id="KW-1185">Reference proteome</keyword>
<sequence>LFIKSRLVGYKDWNARHQAANTRTQMLIQRNEDKVALQVRKYQASWTALKMLANRDKSKIKWCLLHQEDIHCMEDPDVMKKKEVQHVLATEGRHDD</sequence>
<name>A0A9P5ZGF9_PLEER</name>
<dbReference type="AlphaFoldDB" id="A0A9P5ZGF9"/>